<feature type="modified residue" description="N6-(pyridoxal phosphate)lysine" evidence="7 9">
    <location>
        <position position="204"/>
    </location>
</feature>
<dbReference type="NCBIfam" id="TIGR03301">
    <property type="entry name" value="PhnW-AepZ"/>
    <property type="match status" value="1"/>
</dbReference>
<dbReference type="OrthoDB" id="9766472at2"/>
<dbReference type="InterPro" id="IPR012703">
    <property type="entry name" value="NH2EtPonate_pyrv_transaminase"/>
</dbReference>
<evidence type="ECO:0000256" key="6">
    <source>
        <dbReference type="ARBA" id="ARBA00049460"/>
    </source>
</evidence>
<dbReference type="Pfam" id="PF00266">
    <property type="entry name" value="Aminotran_5"/>
    <property type="match status" value="1"/>
</dbReference>
<proteinExistence type="inferred from homology"/>
<reference evidence="11 12" key="1">
    <citation type="submission" date="2018-04" db="EMBL/GenBank/DDBJ databases">
        <title>Pelagivirga bohaiensis gen. nov., sp. nov., a bacterium isolated from the Bohai Sea.</title>
        <authorList>
            <person name="Ji X."/>
        </authorList>
    </citation>
    <scope>NUCLEOTIDE SEQUENCE [LARGE SCALE GENOMIC DNA]</scope>
    <source>
        <strain evidence="11 12">BH-SD19</strain>
    </source>
</reference>
<dbReference type="PANTHER" id="PTHR42778">
    <property type="entry name" value="2-AMINOETHYLPHOSPHONATE--PYRUVATE TRANSAMINASE"/>
    <property type="match status" value="1"/>
</dbReference>
<dbReference type="EMBL" id="QCYH01000004">
    <property type="protein sequence ID" value="PVA10330.1"/>
    <property type="molecule type" value="Genomic_DNA"/>
</dbReference>
<dbReference type="InterPro" id="IPR015421">
    <property type="entry name" value="PyrdxlP-dep_Trfase_major"/>
</dbReference>
<dbReference type="HAMAP" id="MF_01376">
    <property type="entry name" value="PhnW_aminotrans_5"/>
    <property type="match status" value="1"/>
</dbReference>
<dbReference type="NCBIfam" id="TIGR02326">
    <property type="entry name" value="transamin_PhnW"/>
    <property type="match status" value="1"/>
</dbReference>
<name>A0A2T7G7C7_9RHOB</name>
<dbReference type="AlphaFoldDB" id="A0A2T7G7C7"/>
<comment type="subunit">
    <text evidence="7">Homodimer.</text>
</comment>
<dbReference type="InterPro" id="IPR015422">
    <property type="entry name" value="PyrdxlP-dep_Trfase_small"/>
</dbReference>
<dbReference type="InterPro" id="IPR024169">
    <property type="entry name" value="SP_NH2Trfase/AEP_transaminase"/>
</dbReference>
<organism evidence="11 12">
    <name type="scientific">Pelagivirga sediminicola</name>
    <dbReference type="NCBI Taxonomy" id="2170575"/>
    <lineage>
        <taxon>Bacteria</taxon>
        <taxon>Pseudomonadati</taxon>
        <taxon>Pseudomonadota</taxon>
        <taxon>Alphaproteobacteria</taxon>
        <taxon>Rhodobacterales</taxon>
        <taxon>Paracoccaceae</taxon>
        <taxon>Pelagivirga</taxon>
    </lineage>
</organism>
<dbReference type="Proteomes" id="UP000244446">
    <property type="component" value="Unassembled WGS sequence"/>
</dbReference>
<sequence>MADTSTRIAPPHLGEPYLLTPGPLTTSLATKEAMLRDWGSWDDDFRAMTLEMRTRLLDMLGTGQGDFDCVPMQGSGTFAVEAMLASFLPKDSKTLVLANGAYGKRSVQTLEYLGRDHVVLDKGDYLPPRGEEVAQILADDPAITHVVAIHCETSSGILNPVEEISEATYAAGRKLLVDSMSAFGAIELQPSEIRYEALVSSANKCIEGVPGFGFVIARKSELEAAKGRSHSLSLDVHAQWAHMNKTGQWRFTPPTHVVAAFLEALRAHEAEGGVQGRGARYTSNRDVMVEGMRKLGFETLLKDRWLSPIIVTFFCPADENFDFDRFYQLMKDKGFIIYPGKLTIVDSFRVGCIGQMDEHVMRKVVEAAGASLKEMGVTDATPPAIALEERAKLAA</sequence>
<dbReference type="InterPro" id="IPR000192">
    <property type="entry name" value="Aminotrans_V_dom"/>
</dbReference>
<comment type="cofactor">
    <cofactor evidence="1 7 9">
        <name>pyridoxal 5'-phosphate</name>
        <dbReference type="ChEBI" id="CHEBI:597326"/>
    </cofactor>
</comment>
<dbReference type="GO" id="GO:0047304">
    <property type="term" value="F:2-aminoethylphosphonate-pyruvate transaminase activity"/>
    <property type="evidence" value="ECO:0007669"/>
    <property type="project" value="UniProtKB-UniRule"/>
</dbReference>
<evidence type="ECO:0000256" key="4">
    <source>
        <dbReference type="ARBA" id="ARBA00022898"/>
    </source>
</evidence>
<dbReference type="Gene3D" id="3.90.1150.10">
    <property type="entry name" value="Aspartate Aminotransferase, domain 1"/>
    <property type="match status" value="1"/>
</dbReference>
<accession>A0A2T7G7C7</accession>
<dbReference type="EC" id="2.6.1.37" evidence="7"/>
<evidence type="ECO:0000256" key="5">
    <source>
        <dbReference type="ARBA" id="ARBA00023317"/>
    </source>
</evidence>
<protein>
    <recommendedName>
        <fullName evidence="7">2-aminoethylphosphonate--pyruvate transaminase</fullName>
        <ecNumber evidence="7">2.6.1.37</ecNumber>
    </recommendedName>
    <alternativeName>
        <fullName evidence="7">2-aminoethylphosphonate aminotransferase</fullName>
    </alternativeName>
    <alternativeName>
        <fullName evidence="7">AEP transaminase</fullName>
        <shortName evidence="7">AEPT</shortName>
    </alternativeName>
</protein>
<evidence type="ECO:0000256" key="7">
    <source>
        <dbReference type="HAMAP-Rule" id="MF_01376"/>
    </source>
</evidence>
<dbReference type="PANTHER" id="PTHR42778:SF1">
    <property type="entry name" value="2-AMINOETHYLPHOSPHONATE--PYRUVATE TRANSAMINASE"/>
    <property type="match status" value="1"/>
</dbReference>
<dbReference type="Gene3D" id="3.40.640.10">
    <property type="entry name" value="Type I PLP-dependent aspartate aminotransferase-like (Major domain)"/>
    <property type="match status" value="1"/>
</dbReference>
<dbReference type="GO" id="GO:0019700">
    <property type="term" value="P:organic phosphonate catabolic process"/>
    <property type="evidence" value="ECO:0007669"/>
    <property type="project" value="UniProtKB-UniRule"/>
</dbReference>
<evidence type="ECO:0000256" key="1">
    <source>
        <dbReference type="ARBA" id="ARBA00001933"/>
    </source>
</evidence>
<dbReference type="PIRSF" id="PIRSF000524">
    <property type="entry name" value="SPT"/>
    <property type="match status" value="1"/>
</dbReference>
<evidence type="ECO:0000256" key="8">
    <source>
        <dbReference type="PIRSR" id="PIRSR000524-1"/>
    </source>
</evidence>
<dbReference type="RefSeq" id="WP_108691843.1">
    <property type="nucleotide sequence ID" value="NZ_QCYH01000004.1"/>
</dbReference>
<comment type="function">
    <text evidence="7">Involved in phosphonate degradation.</text>
</comment>
<comment type="caution">
    <text evidence="11">The sequence shown here is derived from an EMBL/GenBank/DDBJ whole genome shotgun (WGS) entry which is preliminary data.</text>
</comment>
<evidence type="ECO:0000256" key="2">
    <source>
        <dbReference type="ARBA" id="ARBA00022576"/>
    </source>
</evidence>
<evidence type="ECO:0000313" key="12">
    <source>
        <dbReference type="Proteomes" id="UP000244446"/>
    </source>
</evidence>
<dbReference type="NCBIfam" id="NF010006">
    <property type="entry name" value="PRK13479.1"/>
    <property type="match status" value="1"/>
</dbReference>
<gene>
    <name evidence="7" type="primary">phnW</name>
    <name evidence="11" type="ORF">DC366_08800</name>
</gene>
<dbReference type="SUPFAM" id="SSF53383">
    <property type="entry name" value="PLP-dependent transferases"/>
    <property type="match status" value="1"/>
</dbReference>
<keyword evidence="12" id="KW-1185">Reference proteome</keyword>
<feature type="domain" description="Aminotransferase class V" evidence="10">
    <location>
        <begin position="117"/>
        <end position="302"/>
    </location>
</feature>
<dbReference type="InterPro" id="IPR015424">
    <property type="entry name" value="PyrdxlP-dep_Trfase"/>
</dbReference>
<evidence type="ECO:0000313" key="11">
    <source>
        <dbReference type="EMBL" id="PVA10330.1"/>
    </source>
</evidence>
<keyword evidence="3 7" id="KW-0808">Transferase</keyword>
<evidence type="ECO:0000259" key="10">
    <source>
        <dbReference type="Pfam" id="PF00266"/>
    </source>
</evidence>
<keyword evidence="5 7" id="KW-0670">Pyruvate</keyword>
<feature type="binding site" evidence="8">
    <location>
        <position position="349"/>
    </location>
    <ligand>
        <name>substrate</name>
    </ligand>
</feature>
<keyword evidence="2 7" id="KW-0032">Aminotransferase</keyword>
<evidence type="ECO:0000256" key="3">
    <source>
        <dbReference type="ARBA" id="ARBA00022679"/>
    </source>
</evidence>
<keyword evidence="4 7" id="KW-0663">Pyridoxal phosphate</keyword>
<evidence type="ECO:0000256" key="9">
    <source>
        <dbReference type="PIRSR" id="PIRSR000524-50"/>
    </source>
</evidence>
<comment type="similarity">
    <text evidence="7">Belongs to the class-V pyridoxal-phosphate-dependent aminotransferase family. PhnW subfamily.</text>
</comment>
<comment type="catalytic activity">
    <reaction evidence="6 7">
        <text>(2-aminoethyl)phosphonate + pyruvate = phosphonoacetaldehyde + L-alanine</text>
        <dbReference type="Rhea" id="RHEA:17021"/>
        <dbReference type="ChEBI" id="CHEBI:15361"/>
        <dbReference type="ChEBI" id="CHEBI:57418"/>
        <dbReference type="ChEBI" id="CHEBI:57972"/>
        <dbReference type="ChEBI" id="CHEBI:58383"/>
        <dbReference type="EC" id="2.6.1.37"/>
    </reaction>
</comment>